<dbReference type="Gene3D" id="1.20.1050.60">
    <property type="entry name" value="alpha-1,2-mannosidase"/>
    <property type="match status" value="1"/>
</dbReference>
<dbReference type="InterPro" id="IPR005887">
    <property type="entry name" value="GH92_a_mannosidase_put"/>
</dbReference>
<dbReference type="GO" id="GO:0005975">
    <property type="term" value="P:carbohydrate metabolic process"/>
    <property type="evidence" value="ECO:0007669"/>
    <property type="project" value="InterPro"/>
</dbReference>
<dbReference type="OrthoDB" id="9804511at2"/>
<dbReference type="Gene3D" id="2.70.98.10">
    <property type="match status" value="1"/>
</dbReference>
<organism evidence="3 4">
    <name type="scientific">Paenibacillus oryzae</name>
    <dbReference type="NCBI Taxonomy" id="1844972"/>
    <lineage>
        <taxon>Bacteria</taxon>
        <taxon>Bacillati</taxon>
        <taxon>Bacillota</taxon>
        <taxon>Bacilli</taxon>
        <taxon>Bacillales</taxon>
        <taxon>Paenibacillaceae</taxon>
        <taxon>Paenibacillus</taxon>
    </lineage>
</organism>
<proteinExistence type="predicted"/>
<feature type="domain" description="Glycosyl hydrolase family 92 N-terminal" evidence="2">
    <location>
        <begin position="4"/>
        <end position="232"/>
    </location>
</feature>
<dbReference type="Proteomes" id="UP000092024">
    <property type="component" value="Unassembled WGS sequence"/>
</dbReference>
<dbReference type="GO" id="GO:0000224">
    <property type="term" value="F:peptide-N4-(N-acetyl-beta-glucosaminyl)asparagine amidase activity"/>
    <property type="evidence" value="ECO:0007669"/>
    <property type="project" value="TreeGrafter"/>
</dbReference>
<dbReference type="Gene3D" id="3.30.2080.10">
    <property type="entry name" value="GH92 mannosidase domain"/>
    <property type="match status" value="1"/>
</dbReference>
<comment type="caution">
    <text evidence="3">The sequence shown here is derived from an EMBL/GenBank/DDBJ whole genome shotgun (WGS) entry which is preliminary data.</text>
</comment>
<dbReference type="RefSeq" id="WP_068680480.1">
    <property type="nucleotide sequence ID" value="NZ_LYPA01000032.1"/>
</dbReference>
<feature type="domain" description="Glycosyl hydrolase family 92" evidence="1">
    <location>
        <begin position="238"/>
        <end position="710"/>
    </location>
</feature>
<evidence type="ECO:0000259" key="1">
    <source>
        <dbReference type="Pfam" id="PF07971"/>
    </source>
</evidence>
<dbReference type="InterPro" id="IPR014718">
    <property type="entry name" value="GH-type_carb-bd"/>
</dbReference>
<evidence type="ECO:0000313" key="3">
    <source>
        <dbReference type="EMBL" id="OBR67627.1"/>
    </source>
</evidence>
<name>A0A1A5YPT4_9BACL</name>
<keyword evidence="4" id="KW-1185">Reference proteome</keyword>
<dbReference type="Gene3D" id="1.20.1610.10">
    <property type="entry name" value="alpha-1,2-mannosidases domains"/>
    <property type="match status" value="1"/>
</dbReference>
<dbReference type="InterPro" id="IPR012939">
    <property type="entry name" value="Glyco_hydro_92"/>
</dbReference>
<dbReference type="GO" id="GO:0030246">
    <property type="term" value="F:carbohydrate binding"/>
    <property type="evidence" value="ECO:0007669"/>
    <property type="project" value="InterPro"/>
</dbReference>
<dbReference type="InterPro" id="IPR050883">
    <property type="entry name" value="PNGase"/>
</dbReference>
<dbReference type="FunFam" id="3.30.2080.10:FF:000001">
    <property type="entry name" value="Alpha-1,2-mannosidase subfamily"/>
    <property type="match status" value="1"/>
</dbReference>
<dbReference type="SUPFAM" id="SSF48208">
    <property type="entry name" value="Six-hairpin glycosidases"/>
    <property type="match status" value="1"/>
</dbReference>
<accession>A0A1A5YPT4</accession>
<evidence type="ECO:0000313" key="4">
    <source>
        <dbReference type="Proteomes" id="UP000092024"/>
    </source>
</evidence>
<dbReference type="STRING" id="1844972.A7K91_22375"/>
<dbReference type="AlphaFoldDB" id="A0A1A5YPT4"/>
<dbReference type="GO" id="GO:0005829">
    <property type="term" value="C:cytosol"/>
    <property type="evidence" value="ECO:0007669"/>
    <property type="project" value="TreeGrafter"/>
</dbReference>
<dbReference type="GO" id="GO:0006516">
    <property type="term" value="P:glycoprotein catabolic process"/>
    <property type="evidence" value="ECO:0007669"/>
    <property type="project" value="TreeGrafter"/>
</dbReference>
<dbReference type="NCBIfam" id="TIGR01180">
    <property type="entry name" value="aman2_put"/>
    <property type="match status" value="1"/>
</dbReference>
<sequence>MLHYIDTRQGTNNKYTYSNGNALPYTAVPFGMNHFAVQTENEGSWYFNPNDRVFQGYRLTHQPSPWMGDFAHFLMTPIADDKIRGTVFTCQSSYRPEEATFKPNYVKVKQQRYNIVSELTPTCYGAAIRVKYNSVQQAGFVINAKQKSQLTLDIKNRTLSGFFNNYSGCRDENFGIYAVLTFDKEIDAASTGYYDSEGNFTQATELDGTDRHFVIRFLDCERGTLLAKLSTSYIGFDQASLNYSRELEFSFEELKEQAADKWNHYLNKIKVSDRDEEKVKTFYTCLYRMFLFPQRFYELNENGEPIHYNTTAKEVQKGILYTNNGFWDTYKTVYPLYSLIAPKEYEEMMQGYLNSYRETGFLPKWLSPDERGLMPGTLIDAVIADAAKKGIGMDMMPEMLEAMLTAATTQSQKDGYGRQGTIDYLKYGYVPLDYHESVNHTLDYAYSDFCISQVASVLNKTDVAEKYKQSSLNYRNIFDKETGHMRAKSKDGEFRPGFSDTSWGLDYAEGSSWQNGYAVYHDFQGLINEHGSSDKFFEKITELCNKAPDFDVKGYGFEIHEMSEMAAVDFGQVAISNQPSFHIPYLFNYVGQPASSQIVIKQIMTHLFNSGYDGFPGDEDNGSMSGWYVFSSMGFYPVCPGSNEYVLGIPLFDSVTVELANGKQLQVNTENNNPQSNFVSKLEVDGEKYTKLFITHEDIMAGKTLDFRLGLAPTHRSYSADELPFSLTKK</sequence>
<dbReference type="Pfam" id="PF17678">
    <property type="entry name" value="Glyco_hydro_92N"/>
    <property type="match status" value="1"/>
</dbReference>
<dbReference type="EMBL" id="LYPA01000032">
    <property type="protein sequence ID" value="OBR67627.1"/>
    <property type="molecule type" value="Genomic_DNA"/>
</dbReference>
<dbReference type="InterPro" id="IPR008928">
    <property type="entry name" value="6-hairpin_glycosidase_sf"/>
</dbReference>
<protein>
    <submittedName>
        <fullName evidence="3">Alpha-mannosidase</fullName>
    </submittedName>
</protein>
<gene>
    <name evidence="3" type="ORF">A7K91_22375</name>
</gene>
<dbReference type="PANTHER" id="PTHR12143">
    <property type="entry name" value="PEPTIDE N-GLYCANASE PNGASE -RELATED"/>
    <property type="match status" value="1"/>
</dbReference>
<evidence type="ECO:0000259" key="2">
    <source>
        <dbReference type="Pfam" id="PF17678"/>
    </source>
</evidence>
<dbReference type="PANTHER" id="PTHR12143:SF43">
    <property type="entry name" value="PUTATIVE-RELATED"/>
    <property type="match status" value="1"/>
</dbReference>
<dbReference type="InterPro" id="IPR041371">
    <property type="entry name" value="GH92_N"/>
</dbReference>
<dbReference type="Pfam" id="PF07971">
    <property type="entry name" value="Glyco_hydro_92"/>
    <property type="match status" value="1"/>
</dbReference>
<reference evidence="3 4" key="1">
    <citation type="submission" date="2016-05" db="EMBL/GenBank/DDBJ databases">
        <title>Paenibacillus oryzae. sp. nov., isolated from the rice root.</title>
        <authorList>
            <person name="Zhang J."/>
            <person name="Zhang X."/>
        </authorList>
    </citation>
    <scope>NUCLEOTIDE SEQUENCE [LARGE SCALE GENOMIC DNA]</scope>
    <source>
        <strain evidence="3 4">1DrF-4</strain>
    </source>
</reference>